<dbReference type="CDD" id="cd02037">
    <property type="entry name" value="Mrp_NBP35"/>
    <property type="match status" value="1"/>
</dbReference>
<dbReference type="GO" id="GO:0046872">
    <property type="term" value="F:metal ion binding"/>
    <property type="evidence" value="ECO:0007669"/>
    <property type="project" value="UniProtKB-KW"/>
</dbReference>
<evidence type="ECO:0000256" key="3">
    <source>
        <dbReference type="ARBA" id="ARBA00022723"/>
    </source>
</evidence>
<dbReference type="InterPro" id="IPR027417">
    <property type="entry name" value="P-loop_NTPase"/>
</dbReference>
<proteinExistence type="inferred from homology"/>
<dbReference type="SUPFAM" id="SSF52540">
    <property type="entry name" value="P-loop containing nucleoside triphosphate hydrolases"/>
    <property type="match status" value="1"/>
</dbReference>
<dbReference type="AlphaFoldDB" id="A0AAD5RHN1"/>
<evidence type="ECO:0000256" key="2">
    <source>
        <dbReference type="ARBA" id="ARBA00022490"/>
    </source>
</evidence>
<evidence type="ECO:0000313" key="9">
    <source>
        <dbReference type="EMBL" id="KAJ2893635.1"/>
    </source>
</evidence>
<comment type="function">
    <text evidence="8">Component of the cytosolic iron-sulfur (Fe/S) protein assembly (CIA) machinery. Required for maturation of extramitochondrial Fe-S proteins. The NBP35-CFD1 heterotetramer forms a Fe-S scaffold complex, mediating the de novo assembly of an Fe-S cluster and its transfer to target apoproteins.</text>
</comment>
<dbReference type="GO" id="GO:0051539">
    <property type="term" value="F:4 iron, 4 sulfur cluster binding"/>
    <property type="evidence" value="ECO:0007669"/>
    <property type="project" value="UniProtKB-UniRule"/>
</dbReference>
<evidence type="ECO:0000256" key="7">
    <source>
        <dbReference type="ARBA" id="ARBA00023014"/>
    </source>
</evidence>
<keyword evidence="5 8" id="KW-0067">ATP-binding</keyword>
<protein>
    <submittedName>
        <fullName evidence="9">Cytosolic Fe-S cluster assembly factor CFD1</fullName>
    </submittedName>
</protein>
<dbReference type="InterPro" id="IPR028600">
    <property type="entry name" value="NUBP2/Cfd1_eukaryotes"/>
</dbReference>
<dbReference type="HAMAP" id="MF_03039">
    <property type="entry name" value="NUBP2"/>
    <property type="match status" value="1"/>
</dbReference>
<keyword evidence="4 8" id="KW-0547">Nucleotide-binding</keyword>
<evidence type="ECO:0000256" key="5">
    <source>
        <dbReference type="ARBA" id="ARBA00022840"/>
    </source>
</evidence>
<dbReference type="EMBL" id="JAKWBI020000582">
    <property type="protein sequence ID" value="KAJ2893635.1"/>
    <property type="molecule type" value="Genomic_DNA"/>
</dbReference>
<dbReference type="GO" id="GO:0016226">
    <property type="term" value="P:iron-sulfur cluster assembly"/>
    <property type="evidence" value="ECO:0007669"/>
    <property type="project" value="UniProtKB-UniRule"/>
</dbReference>
<evidence type="ECO:0000256" key="1">
    <source>
        <dbReference type="ARBA" id="ARBA00022485"/>
    </source>
</evidence>
<evidence type="ECO:0000256" key="8">
    <source>
        <dbReference type="HAMAP-Rule" id="MF_03039"/>
    </source>
</evidence>
<dbReference type="GO" id="GO:0005829">
    <property type="term" value="C:cytosol"/>
    <property type="evidence" value="ECO:0007669"/>
    <property type="project" value="TreeGrafter"/>
</dbReference>
<feature type="binding site" evidence="8">
    <location>
        <begin position="15"/>
        <end position="22"/>
    </location>
    <ligand>
        <name>ATP</name>
        <dbReference type="ChEBI" id="CHEBI:30616"/>
    </ligand>
</feature>
<evidence type="ECO:0000313" key="10">
    <source>
        <dbReference type="Proteomes" id="UP001201980"/>
    </source>
</evidence>
<dbReference type="Pfam" id="PF10609">
    <property type="entry name" value="ParA"/>
    <property type="match status" value="1"/>
</dbReference>
<keyword evidence="7 8" id="KW-0411">Iron-sulfur</keyword>
<sequence length="373" mass="39351">MGLDNVQHIIMVLSGKGGVGKSSTTTQLALSLSGSGHSVGVLDVDLTGPSIPRMFSIEDAKITQGQEGLIPVTINEADPDKGIGRLSAISLGLVAQRGDSIVWRGPKKTAMVKQFLNDVVWPPNTEYLLIDTPPGTSDEHITLVENLSLADQGSRLSGAVVVTTPQAIATADVRKELNFCKKGGIRVLGVVENMSGFVCANCSECTDIFSKGGGQVMANDFSVPFLGGIPIDPQFSDLIELGQEPKYPEGTIITGQDMSQSGSGDFASKPLVLKYKSCALAPLFRQISGIDHMVQIGTTKRPNLQIHTFHVTAPSSSRSNIAATVDRGRIGRGLESTCDEVKLQDAGIWVLNNALPEGSTDTAKGTISPPLNA</sequence>
<feature type="binding site" evidence="8">
    <location>
        <position position="202"/>
    </location>
    <ligand>
        <name>[4Fe-4S] cluster</name>
        <dbReference type="ChEBI" id="CHEBI:49883"/>
        <note>ligand shared between dimeric partners</note>
    </ligand>
</feature>
<feature type="binding site" evidence="8">
    <location>
        <position position="199"/>
    </location>
    <ligand>
        <name>[4Fe-4S] cluster</name>
        <dbReference type="ChEBI" id="CHEBI:49883"/>
        <note>ligand shared between dimeric partners</note>
    </ligand>
</feature>
<dbReference type="InterPro" id="IPR019591">
    <property type="entry name" value="Mrp/NBP35_ATP-bd"/>
</dbReference>
<dbReference type="GO" id="GO:0005524">
    <property type="term" value="F:ATP binding"/>
    <property type="evidence" value="ECO:0007669"/>
    <property type="project" value="UniProtKB-KW"/>
</dbReference>
<organism evidence="9 10">
    <name type="scientific">Zalerion maritima</name>
    <dbReference type="NCBI Taxonomy" id="339359"/>
    <lineage>
        <taxon>Eukaryota</taxon>
        <taxon>Fungi</taxon>
        <taxon>Dikarya</taxon>
        <taxon>Ascomycota</taxon>
        <taxon>Pezizomycotina</taxon>
        <taxon>Sordariomycetes</taxon>
        <taxon>Lulworthiomycetidae</taxon>
        <taxon>Lulworthiales</taxon>
        <taxon>Lulworthiaceae</taxon>
        <taxon>Zalerion</taxon>
    </lineage>
</organism>
<dbReference type="PANTHER" id="PTHR23264:SF19">
    <property type="entry name" value="CYTOSOLIC FE-S CLUSTER ASSEMBLY FACTOR NUBP2"/>
    <property type="match status" value="1"/>
</dbReference>
<keyword evidence="1 8" id="KW-0004">4Fe-4S</keyword>
<dbReference type="Gene3D" id="3.40.50.300">
    <property type="entry name" value="P-loop containing nucleotide triphosphate hydrolases"/>
    <property type="match status" value="1"/>
</dbReference>
<comment type="subcellular location">
    <subcellularLocation>
        <location evidence="8">Cytoplasm</location>
    </subcellularLocation>
</comment>
<keyword evidence="2 8" id="KW-0963">Cytoplasm</keyword>
<comment type="similarity">
    <text evidence="8">Belongs to the Mrp/NBP35 ATP-binding proteins family. NUBP2/CFD1 subfamily.</text>
</comment>
<accession>A0AAD5RHN1</accession>
<dbReference type="HAMAP" id="MF_02040">
    <property type="entry name" value="Mrp_NBP35"/>
    <property type="match status" value="1"/>
</dbReference>
<comment type="caution">
    <text evidence="9">The sequence shown here is derived from an EMBL/GenBank/DDBJ whole genome shotgun (WGS) entry which is preliminary data.</text>
</comment>
<gene>
    <name evidence="9" type="ORF">MKZ38_008406</name>
</gene>
<name>A0AAD5RHN1_9PEZI</name>
<evidence type="ECO:0000256" key="4">
    <source>
        <dbReference type="ARBA" id="ARBA00022741"/>
    </source>
</evidence>
<keyword evidence="3 8" id="KW-0479">Metal-binding</keyword>
<dbReference type="InterPro" id="IPR033756">
    <property type="entry name" value="YlxH/NBP35"/>
</dbReference>
<keyword evidence="6 8" id="KW-0408">Iron</keyword>
<dbReference type="PANTHER" id="PTHR23264">
    <property type="entry name" value="NUCLEOTIDE-BINDING PROTEIN NBP35 YEAST -RELATED"/>
    <property type="match status" value="1"/>
</dbReference>
<reference evidence="9" key="1">
    <citation type="submission" date="2022-07" db="EMBL/GenBank/DDBJ databases">
        <title>Draft genome sequence of Zalerion maritima ATCC 34329, a (micro)plastics degrading marine fungus.</title>
        <authorList>
            <person name="Paco A."/>
            <person name="Goncalves M.F.M."/>
            <person name="Rocha-Santos T.A.P."/>
            <person name="Alves A."/>
        </authorList>
    </citation>
    <scope>NUCLEOTIDE SEQUENCE</scope>
    <source>
        <strain evidence="9">ATCC 34329</strain>
    </source>
</reference>
<dbReference type="Proteomes" id="UP001201980">
    <property type="component" value="Unassembled WGS sequence"/>
</dbReference>
<dbReference type="GO" id="GO:0140663">
    <property type="term" value="F:ATP-dependent FeS chaperone activity"/>
    <property type="evidence" value="ECO:0007669"/>
    <property type="project" value="InterPro"/>
</dbReference>
<keyword evidence="10" id="KW-1185">Reference proteome</keyword>
<evidence type="ECO:0000256" key="6">
    <source>
        <dbReference type="ARBA" id="ARBA00023004"/>
    </source>
</evidence>